<dbReference type="SUPFAM" id="SSF53448">
    <property type="entry name" value="Nucleotide-diphospho-sugar transferases"/>
    <property type="match status" value="1"/>
</dbReference>
<dbReference type="GO" id="GO:0016758">
    <property type="term" value="F:hexosyltransferase activity"/>
    <property type="evidence" value="ECO:0007669"/>
    <property type="project" value="UniProtKB-ARBA"/>
</dbReference>
<dbReference type="OrthoDB" id="9802649at2"/>
<sequence>MAINVSVIIPFYQRQAVFCQTIESVLKQTEKPSEIIIVNDASGGDSSEFLSQFSKVATIIELPKNVGVSMARNIGANMAKSKYLAFIDSDDIWEPEKLAIQYAYLEDNSSVDLVHTGCKMFGEFGQGAVYNNKPLNLTCKDICFKAHVMFQSVMMKTSSFRRVGGFDPSMRNTEDWEFSLRLAIGGCTQHFIATPLVGIRRDLNDHLSGNWIGYLKGHLKVMSKHKSLMQRHLGLYHYYEKLLTYIQVAGYRQKRVLGKVLIATALTLKAFNKLSLLIERENEDSLYQK</sequence>
<feature type="domain" description="Glycosyltransferase 2-like" evidence="1">
    <location>
        <begin position="6"/>
        <end position="110"/>
    </location>
</feature>
<evidence type="ECO:0000313" key="2">
    <source>
        <dbReference type="EMBL" id="TLU64277.1"/>
    </source>
</evidence>
<proteinExistence type="predicted"/>
<comment type="caution">
    <text evidence="2">The sequence shown here is derived from an EMBL/GenBank/DDBJ whole genome shotgun (WGS) entry which is preliminary data.</text>
</comment>
<protein>
    <submittedName>
        <fullName evidence="2">Glycosyltransferase family 2 protein</fullName>
    </submittedName>
</protein>
<dbReference type="EMBL" id="VCBC01000011">
    <property type="protein sequence ID" value="TLU64277.1"/>
    <property type="molecule type" value="Genomic_DNA"/>
</dbReference>
<accession>A0A5R9IJM2</accession>
<dbReference type="PANTHER" id="PTHR22916:SF3">
    <property type="entry name" value="UDP-GLCNAC:BETAGAL BETA-1,3-N-ACETYLGLUCOSAMINYLTRANSFERASE-LIKE PROTEIN 1"/>
    <property type="match status" value="1"/>
</dbReference>
<keyword evidence="3" id="KW-1185">Reference proteome</keyword>
<keyword evidence="2" id="KW-0808">Transferase</keyword>
<evidence type="ECO:0000313" key="3">
    <source>
        <dbReference type="Proteomes" id="UP000307790"/>
    </source>
</evidence>
<dbReference type="InterPro" id="IPR001173">
    <property type="entry name" value="Glyco_trans_2-like"/>
</dbReference>
<dbReference type="Proteomes" id="UP000307790">
    <property type="component" value="Unassembled WGS sequence"/>
</dbReference>
<evidence type="ECO:0000259" key="1">
    <source>
        <dbReference type="Pfam" id="PF00535"/>
    </source>
</evidence>
<dbReference type="CDD" id="cd00761">
    <property type="entry name" value="Glyco_tranf_GTA_type"/>
    <property type="match status" value="1"/>
</dbReference>
<organism evidence="2 3">
    <name type="scientific">Thalassotalea litorea</name>
    <dbReference type="NCBI Taxonomy" id="2020715"/>
    <lineage>
        <taxon>Bacteria</taxon>
        <taxon>Pseudomonadati</taxon>
        <taxon>Pseudomonadota</taxon>
        <taxon>Gammaproteobacteria</taxon>
        <taxon>Alteromonadales</taxon>
        <taxon>Colwelliaceae</taxon>
        <taxon>Thalassotalea</taxon>
    </lineage>
</organism>
<reference evidence="2 3" key="1">
    <citation type="submission" date="2019-05" db="EMBL/GenBank/DDBJ databases">
        <title>Genome sequences of Thalassotalea litorea 1K03283.</title>
        <authorList>
            <person name="Zhang D."/>
        </authorList>
    </citation>
    <scope>NUCLEOTIDE SEQUENCE [LARGE SCALE GENOMIC DNA]</scope>
    <source>
        <strain evidence="2 3">MCCC 1K03283</strain>
    </source>
</reference>
<dbReference type="Gene3D" id="3.90.550.10">
    <property type="entry name" value="Spore Coat Polysaccharide Biosynthesis Protein SpsA, Chain A"/>
    <property type="match status" value="1"/>
</dbReference>
<dbReference type="InterPro" id="IPR029044">
    <property type="entry name" value="Nucleotide-diphossugar_trans"/>
</dbReference>
<dbReference type="AlphaFoldDB" id="A0A5R9IJM2"/>
<dbReference type="PANTHER" id="PTHR22916">
    <property type="entry name" value="GLYCOSYLTRANSFERASE"/>
    <property type="match status" value="1"/>
</dbReference>
<gene>
    <name evidence="2" type="ORF">FE810_11770</name>
</gene>
<name>A0A5R9IJM2_9GAMM</name>
<dbReference type="RefSeq" id="WP_138320260.1">
    <property type="nucleotide sequence ID" value="NZ_VCBC01000011.1"/>
</dbReference>
<dbReference type="Pfam" id="PF00535">
    <property type="entry name" value="Glycos_transf_2"/>
    <property type="match status" value="1"/>
</dbReference>